<evidence type="ECO:0000259" key="1">
    <source>
        <dbReference type="Pfam" id="PF10651"/>
    </source>
</evidence>
<reference evidence="2" key="1">
    <citation type="submission" date="2022-05" db="EMBL/GenBank/DDBJ databases">
        <title>Draft genome sequence of Clostridium tertium strain CP3 isolated from Peru.</title>
        <authorList>
            <person name="Hurtado R."/>
            <person name="Lima L."/>
            <person name="Sousa T."/>
            <person name="Jaiswal A.K."/>
            <person name="Tiwari S."/>
            <person name="Maturrano L."/>
            <person name="Brenig B."/>
            <person name="Azevedo V."/>
        </authorList>
    </citation>
    <scope>NUCLEOTIDE SEQUENCE</scope>
    <source>
        <strain evidence="2">CP3</strain>
    </source>
</reference>
<name>A0A9X3XNJ0_9CLOT</name>
<evidence type="ECO:0000313" key="3">
    <source>
        <dbReference type="Proteomes" id="UP001141183"/>
    </source>
</evidence>
<dbReference type="Gene3D" id="2.60.40.3350">
    <property type="match status" value="1"/>
</dbReference>
<organism evidence="2 3">
    <name type="scientific">Clostridium tertium</name>
    <dbReference type="NCBI Taxonomy" id="1559"/>
    <lineage>
        <taxon>Bacteria</taxon>
        <taxon>Bacillati</taxon>
        <taxon>Bacillota</taxon>
        <taxon>Clostridia</taxon>
        <taxon>Eubacteriales</taxon>
        <taxon>Clostridiaceae</taxon>
        <taxon>Clostridium</taxon>
    </lineage>
</organism>
<keyword evidence="3" id="KW-1185">Reference proteome</keyword>
<feature type="domain" description="BppU N-terminal" evidence="1">
    <location>
        <begin position="6"/>
        <end position="134"/>
    </location>
</feature>
<proteinExistence type="predicted"/>
<accession>A0A9X3XNJ0</accession>
<protein>
    <submittedName>
        <fullName evidence="2">BppU family phage baseplate upper protein</fullName>
    </submittedName>
</protein>
<dbReference type="EMBL" id="JAMRYU010000012">
    <property type="protein sequence ID" value="MDC4240874.1"/>
    <property type="molecule type" value="Genomic_DNA"/>
</dbReference>
<dbReference type="Pfam" id="PF10651">
    <property type="entry name" value="BppU_N"/>
    <property type="match status" value="1"/>
</dbReference>
<sequence>MASKIIVNLDTSKENYIVAKCKQNDDLTLEAFIYENGEPLDLTNKEITIQALKADNTYIIQNTDITKSNNNFTANLVKDFSRVTGTTKIEIVLTESSKQNTTFSFCLEVVGSVIRGAVQSSNTVTILEELDNKIVEAGQVRDETEQLITSGGAATTGDIKKVNESLEQMNDFNKYPQSIKPSKSGVQKNSFKIIKKTDENQLIIIQPTNKGCVKYTMERHNGASQEGRDYGGNHELLRIVKVEHLQECYVFYDISIPVEGNYVSPPLYSGAKRNTIEQLAFYVSSSSYDEGKTFSSKDDGSGIVAQKLLYKNSVSFNLEVGGNSKCNLMFLGSKNISEKVVIKVNDIEVKSFNPKAFFMEENNGVGVVEFDIPYKVTTDNLIKITISNEGITGYFYPCGLNVKRLEEYNGEQITDFKCFGSKSDGWITSSGASDYALYDAIEKKWFGSYHGGEILEQEQILWGIKKVEENSYYNLNTTLKNIILNDWRIQREFKIYQQTSLANDKAKMVSIFSFNMDGTMDMDFSYYDGTVTLSNFYTALTCTDVGFRYLFLPIFKNLGRTPTNGYIQIPLSTGFVSQVNPDSALQLDIRFTKFNNSKDNRGCVIADNIAYRKLYYGVIYGKQYMLENLAFSKSLDFMVR</sequence>
<evidence type="ECO:0000313" key="2">
    <source>
        <dbReference type="EMBL" id="MDC4240874.1"/>
    </source>
</evidence>
<dbReference type="InterPro" id="IPR018913">
    <property type="entry name" value="BppU_N"/>
</dbReference>
<dbReference type="RefSeq" id="WP_272470397.1">
    <property type="nucleotide sequence ID" value="NZ_JAMRYU010000012.1"/>
</dbReference>
<gene>
    <name evidence="2" type="ORF">NE398_11965</name>
</gene>
<comment type="caution">
    <text evidence="2">The sequence shown here is derived from an EMBL/GenBank/DDBJ whole genome shotgun (WGS) entry which is preliminary data.</text>
</comment>
<dbReference type="Proteomes" id="UP001141183">
    <property type="component" value="Unassembled WGS sequence"/>
</dbReference>
<dbReference type="AlphaFoldDB" id="A0A9X3XNJ0"/>